<evidence type="ECO:0000313" key="2">
    <source>
        <dbReference type="Proteomes" id="UP000827562"/>
    </source>
</evidence>
<reference evidence="1 2" key="1">
    <citation type="submission" date="2021-04" db="EMBL/GenBank/DDBJ databases">
        <authorList>
            <person name="Shkoporov A.N."/>
            <person name="Stockdale S.R."/>
            <person name="Guerin E."/>
            <person name="Ross R.P."/>
            <person name="Hill C."/>
        </authorList>
    </citation>
    <scope>NUCLEOTIDE SEQUENCE [LARGE SCALE GENOMIC DNA]</scope>
    <source>
        <strain evidence="2">cr77_1</strain>
    </source>
</reference>
<evidence type="ECO:0000313" key="1">
    <source>
        <dbReference type="EMBL" id="QWM89803.1"/>
    </source>
</evidence>
<dbReference type="GeneID" id="75692081"/>
<protein>
    <submittedName>
        <fullName evidence="1">Uncharacterized protein</fullName>
    </submittedName>
</protein>
<keyword evidence="2" id="KW-1185">Reference proteome</keyword>
<dbReference type="Proteomes" id="UP000827562">
    <property type="component" value="Segment"/>
</dbReference>
<dbReference type="KEGG" id="vg:75692081"/>
<proteinExistence type="predicted"/>
<gene>
    <name evidence="1" type="primary">gp_16573</name>
</gene>
<dbReference type="EMBL" id="MZ130482">
    <property type="protein sequence ID" value="QWM89803.1"/>
    <property type="molecule type" value="Genomic_DNA"/>
</dbReference>
<sequence length="74" mass="8620">MSKKKYHKQNCNSSVRAVVHLGNEIISLIGTHAFEWSIVKQTKNKVNILTFSNREMAVKDFEKYKNLEHESGKR</sequence>
<accession>A0AAE7V3Z1</accession>
<name>A0AAE7V3Z1_9CAUD</name>
<dbReference type="RefSeq" id="YP_010359375.1">
    <property type="nucleotide sequence ID" value="NC_062772.1"/>
</dbReference>
<organism evidence="1 2">
    <name type="scientific">uncultured phage cr77_1</name>
    <dbReference type="NCBI Taxonomy" id="2986410"/>
    <lineage>
        <taxon>Viruses</taxon>
        <taxon>Duplodnaviria</taxon>
        <taxon>Heunggongvirae</taxon>
        <taxon>Uroviricota</taxon>
        <taxon>Caudoviricetes</taxon>
        <taxon>Crassvirales</taxon>
        <taxon>Suoliviridae</taxon>
        <taxon>Boorivirinae</taxon>
        <taxon>Canhaevirus</taxon>
        <taxon>Canhaevirus faecalis</taxon>
    </lineage>
</organism>